<dbReference type="Pfam" id="PF08212">
    <property type="entry name" value="Lipocalin_2"/>
    <property type="match status" value="1"/>
</dbReference>
<dbReference type="InterPro" id="IPR012674">
    <property type="entry name" value="Calycin"/>
</dbReference>
<name>A0A076PJB2_COMTE</name>
<dbReference type="InterPro" id="IPR002446">
    <property type="entry name" value="Lipocalin_bac"/>
</dbReference>
<dbReference type="AlphaFoldDB" id="A0A076PJB2"/>
<dbReference type="HOGENOM" id="CLU_068449_3_0_4"/>
<evidence type="ECO:0000259" key="3">
    <source>
        <dbReference type="Pfam" id="PF08212"/>
    </source>
</evidence>
<dbReference type="CDD" id="cd19438">
    <property type="entry name" value="lipocalin_Blc-like"/>
    <property type="match status" value="1"/>
</dbReference>
<feature type="domain" description="Lipocalin/cytosolic fatty-acid binding" evidence="3">
    <location>
        <begin position="51"/>
        <end position="190"/>
    </location>
</feature>
<keyword evidence="2" id="KW-0472">Membrane</keyword>
<keyword evidence="2" id="KW-0449">Lipoprotein</keyword>
<dbReference type="InterPro" id="IPR022272">
    <property type="entry name" value="Lipocalin_CS"/>
</dbReference>
<dbReference type="GO" id="GO:0006950">
    <property type="term" value="P:response to stress"/>
    <property type="evidence" value="ECO:0007669"/>
    <property type="project" value="UniProtKB-ARBA"/>
</dbReference>
<dbReference type="SUPFAM" id="SSF50814">
    <property type="entry name" value="Lipocalins"/>
    <property type="match status" value="1"/>
</dbReference>
<feature type="chain" id="PRO_5013433770" description="Outer membrane lipoprotein Blc" evidence="2">
    <location>
        <begin position="30"/>
        <end position="194"/>
    </location>
</feature>
<dbReference type="KEGG" id="ctes:O987_07830"/>
<dbReference type="PROSITE" id="PS00213">
    <property type="entry name" value="LIPOCALIN"/>
    <property type="match status" value="1"/>
</dbReference>
<evidence type="ECO:0000313" key="4">
    <source>
        <dbReference type="EMBL" id="AIJ45713.1"/>
    </source>
</evidence>
<feature type="signal peptide" evidence="2">
    <location>
        <begin position="1"/>
        <end position="29"/>
    </location>
</feature>
<evidence type="ECO:0000313" key="5">
    <source>
        <dbReference type="Proteomes" id="UP000028782"/>
    </source>
</evidence>
<dbReference type="Proteomes" id="UP000028782">
    <property type="component" value="Chromosome"/>
</dbReference>
<comment type="similarity">
    <text evidence="1 2">Belongs to the calycin superfamily. Lipocalin family.</text>
</comment>
<accession>A0A076PJB2</accession>
<dbReference type="GO" id="GO:0009279">
    <property type="term" value="C:cell outer membrane"/>
    <property type="evidence" value="ECO:0007669"/>
    <property type="project" value="UniProtKB-SubCell"/>
</dbReference>
<evidence type="ECO:0000256" key="1">
    <source>
        <dbReference type="ARBA" id="ARBA00006889"/>
    </source>
</evidence>
<dbReference type="PANTHER" id="PTHR10612">
    <property type="entry name" value="APOLIPOPROTEIN D"/>
    <property type="match status" value="1"/>
</dbReference>
<keyword evidence="2" id="KW-0732">Signal</keyword>
<protein>
    <recommendedName>
        <fullName evidence="2">Outer membrane lipoprotein Blc</fullName>
    </recommendedName>
</protein>
<comment type="subcellular location">
    <subcellularLocation>
        <location evidence="2">Cell outer membrane</location>
    </subcellularLocation>
</comment>
<dbReference type="InterPro" id="IPR000566">
    <property type="entry name" value="Lipocln_cytosolic_FA-bd_dom"/>
</dbReference>
<evidence type="ECO:0000256" key="2">
    <source>
        <dbReference type="PIRNR" id="PIRNR036893"/>
    </source>
</evidence>
<dbReference type="EMBL" id="CP006704">
    <property type="protein sequence ID" value="AIJ45713.1"/>
    <property type="molecule type" value="Genomic_DNA"/>
</dbReference>
<reference evidence="4 5" key="1">
    <citation type="journal article" date="2014" name="Genome Announc.">
        <title>Complete Genome Sequence of Polychlorinated Biphenyl Degrader Comamonas testosteroni TK102 (NBRC 109938).</title>
        <authorList>
            <person name="Fukuda K."/>
            <person name="Hosoyama A."/>
            <person name="Tsuchikane K."/>
            <person name="Ohji S."/>
            <person name="Yamazoe A."/>
            <person name="Fujita N."/>
            <person name="Shintani M."/>
            <person name="Kimbara K."/>
        </authorList>
    </citation>
    <scope>NUCLEOTIDE SEQUENCE [LARGE SCALE GENOMIC DNA]</scope>
    <source>
        <strain evidence="4">TK102</strain>
    </source>
</reference>
<dbReference type="PIRSF" id="PIRSF036893">
    <property type="entry name" value="Lipocalin_ApoD"/>
    <property type="match status" value="1"/>
</dbReference>
<dbReference type="Gene3D" id="2.40.128.20">
    <property type="match status" value="1"/>
</dbReference>
<dbReference type="PANTHER" id="PTHR10612:SF34">
    <property type="entry name" value="APOLIPOPROTEIN D"/>
    <property type="match status" value="1"/>
</dbReference>
<keyword evidence="2" id="KW-0998">Cell outer membrane</keyword>
<dbReference type="InterPro" id="IPR047202">
    <property type="entry name" value="Lipocalin_Blc-like_dom"/>
</dbReference>
<proteinExistence type="inferred from homology"/>
<gene>
    <name evidence="4" type="ORF">O987_07830</name>
</gene>
<comment type="subunit">
    <text evidence="2">Homodimer.</text>
</comment>
<keyword evidence="2" id="KW-0446">Lipid-binding</keyword>
<sequence>MRINQRNFMHISRSSFIRATALATVLVGANVVLSGCAVDIPTGVKPVTGFDAKRYMGTWYELARIDHSFEKDLTQVSASYSLNDDGSVAVLNRGFDSVKQKWREAEGKARFLGSPDVGALKVSFFGPFYGGYNVVSLDEDYQTSLVIGSSMDYFWLLSRNKTIPEQQFNLLLQKAKTLGIDLSRVTKVPQSNQP</sequence>
<dbReference type="GO" id="GO:0008289">
    <property type="term" value="F:lipid binding"/>
    <property type="evidence" value="ECO:0007669"/>
    <property type="project" value="UniProtKB-UniRule"/>
</dbReference>
<dbReference type="PRINTS" id="PR01171">
    <property type="entry name" value="BCTLIPOCALIN"/>
</dbReference>
<dbReference type="InterPro" id="IPR022271">
    <property type="entry name" value="Lipocalin_ApoD"/>
</dbReference>
<comment type="function">
    <text evidence="2">Involved in the storage or transport of lipids necessary for membrane maintenance under stressful conditions. Displays a binding preference for lysophospholipids.</text>
</comment>
<organism evidence="4 5">
    <name type="scientific">Comamonas testosteroni TK102</name>
    <dbReference type="NCBI Taxonomy" id="1392005"/>
    <lineage>
        <taxon>Bacteria</taxon>
        <taxon>Pseudomonadati</taxon>
        <taxon>Pseudomonadota</taxon>
        <taxon>Betaproteobacteria</taxon>
        <taxon>Burkholderiales</taxon>
        <taxon>Comamonadaceae</taxon>
        <taxon>Comamonas</taxon>
    </lineage>
</organism>